<feature type="transmembrane region" description="Helical" evidence="1">
    <location>
        <begin position="133"/>
        <end position="150"/>
    </location>
</feature>
<protein>
    <submittedName>
        <fullName evidence="3">HD-GYP domain-containing protein</fullName>
    </submittedName>
</protein>
<evidence type="ECO:0000256" key="1">
    <source>
        <dbReference type="SAM" id="Phobius"/>
    </source>
</evidence>
<evidence type="ECO:0000313" key="3">
    <source>
        <dbReference type="EMBL" id="TNJ67086.1"/>
    </source>
</evidence>
<dbReference type="CDD" id="cd00077">
    <property type="entry name" value="HDc"/>
    <property type="match status" value="1"/>
</dbReference>
<comment type="caution">
    <text evidence="3">The sequence shown here is derived from an EMBL/GenBank/DDBJ whole genome shotgun (WGS) entry which is preliminary data.</text>
</comment>
<dbReference type="RefSeq" id="WP_139601221.1">
    <property type="nucleotide sequence ID" value="NZ_VDCQ01000006.1"/>
</dbReference>
<keyword evidence="1" id="KW-0472">Membrane</keyword>
<reference evidence="3 4" key="1">
    <citation type="submission" date="2019-05" db="EMBL/GenBank/DDBJ databases">
        <title>We sequenced the genome of Paenibacillus hemerocallicola KCTC 33185 for further insight into its adaptation and study the phylogeny of Paenibacillus.</title>
        <authorList>
            <person name="Narsing Rao M.P."/>
        </authorList>
    </citation>
    <scope>NUCLEOTIDE SEQUENCE [LARGE SCALE GENOMIC DNA]</scope>
    <source>
        <strain evidence="3 4">KCTC 33185</strain>
    </source>
</reference>
<evidence type="ECO:0000259" key="2">
    <source>
        <dbReference type="PROSITE" id="PS51832"/>
    </source>
</evidence>
<dbReference type="EMBL" id="VDCQ01000006">
    <property type="protein sequence ID" value="TNJ67086.1"/>
    <property type="molecule type" value="Genomic_DNA"/>
</dbReference>
<dbReference type="InterPro" id="IPR048436">
    <property type="entry name" value="MASE12"/>
</dbReference>
<dbReference type="InterPro" id="IPR003607">
    <property type="entry name" value="HD/PDEase_dom"/>
</dbReference>
<dbReference type="AlphaFoldDB" id="A0A5C4TEK9"/>
<gene>
    <name evidence="3" type="ORF">FE784_05925</name>
</gene>
<feature type="domain" description="HD-GYP" evidence="2">
    <location>
        <begin position="189"/>
        <end position="385"/>
    </location>
</feature>
<organism evidence="3 4">
    <name type="scientific">Paenibacillus hemerocallicola</name>
    <dbReference type="NCBI Taxonomy" id="1172614"/>
    <lineage>
        <taxon>Bacteria</taxon>
        <taxon>Bacillati</taxon>
        <taxon>Bacillota</taxon>
        <taxon>Bacilli</taxon>
        <taxon>Bacillales</taxon>
        <taxon>Paenibacillaceae</taxon>
        <taxon>Paenibacillus</taxon>
    </lineage>
</organism>
<keyword evidence="4" id="KW-1185">Reference proteome</keyword>
<keyword evidence="1" id="KW-1133">Transmembrane helix</keyword>
<dbReference type="PANTHER" id="PTHR43155">
    <property type="entry name" value="CYCLIC DI-GMP PHOSPHODIESTERASE PA4108-RELATED"/>
    <property type="match status" value="1"/>
</dbReference>
<sequence>MHKGLLYSTVLNQEQRAIKLFLVLFYVIGFSFDAFYFYIFPKYMSHTREIGLPSGGFGYGIYLIQLALLPIAVYLIRKQKPTVIKYVYIYAYLAATVINDLIVYIGTDKSYDSSNVGEVLFVLFSPIFLNKRYFWIVTGGLTCKYVLLFAAIHQPTLILPLALYPILSSMSYIMLNRFIGYVNAIRDSFNWQMEGIVKGIVATLELKDPYTRGHSERVAHFSLEIAKRLNRFSEEEIKSYYYACLLHDVGKVSIPDHILTKPSSLTDNEFEIIKTHPVVGVNAIKHIEGLQDSVSVILHHHERWDGRGYPDKLAGEEIPLMARITAVADAFDAMTTKRSYRDALSLEEAYDRIVQGKGTQFDPLIVEVFQEAFPSLAQYVQAEHGKEAGFSGKNALVSG</sequence>
<dbReference type="OrthoDB" id="9759601at2"/>
<feature type="transmembrane region" description="Helical" evidence="1">
    <location>
        <begin position="88"/>
        <end position="107"/>
    </location>
</feature>
<accession>A0A5C4TEK9</accession>
<feature type="transmembrane region" description="Helical" evidence="1">
    <location>
        <begin position="59"/>
        <end position="76"/>
    </location>
</feature>
<feature type="transmembrane region" description="Helical" evidence="1">
    <location>
        <begin position="20"/>
        <end position="39"/>
    </location>
</feature>
<feature type="transmembrane region" description="Helical" evidence="1">
    <location>
        <begin position="157"/>
        <end position="175"/>
    </location>
</feature>
<dbReference type="SUPFAM" id="SSF109604">
    <property type="entry name" value="HD-domain/PDEase-like"/>
    <property type="match status" value="1"/>
</dbReference>
<dbReference type="Pfam" id="PF13487">
    <property type="entry name" value="HD_5"/>
    <property type="match status" value="1"/>
</dbReference>
<dbReference type="Gene3D" id="1.10.3210.10">
    <property type="entry name" value="Hypothetical protein af1432"/>
    <property type="match status" value="1"/>
</dbReference>
<dbReference type="SMART" id="SM00471">
    <property type="entry name" value="HDc"/>
    <property type="match status" value="1"/>
</dbReference>
<dbReference type="Pfam" id="PF20971">
    <property type="entry name" value="MASE12"/>
    <property type="match status" value="1"/>
</dbReference>
<evidence type="ECO:0000313" key="4">
    <source>
        <dbReference type="Proteomes" id="UP000307943"/>
    </source>
</evidence>
<dbReference type="InterPro" id="IPR037522">
    <property type="entry name" value="HD_GYP_dom"/>
</dbReference>
<name>A0A5C4TEK9_9BACL</name>
<keyword evidence="1" id="KW-0812">Transmembrane</keyword>
<dbReference type="PROSITE" id="PS51832">
    <property type="entry name" value="HD_GYP"/>
    <property type="match status" value="1"/>
</dbReference>
<dbReference type="Proteomes" id="UP000307943">
    <property type="component" value="Unassembled WGS sequence"/>
</dbReference>
<proteinExistence type="predicted"/>